<dbReference type="SMART" id="SM00228">
    <property type="entry name" value="PDZ"/>
    <property type="match status" value="2"/>
</dbReference>
<feature type="compositionally biased region" description="Basic and acidic residues" evidence="4">
    <location>
        <begin position="201"/>
        <end position="218"/>
    </location>
</feature>
<feature type="domain" description="PDZ" evidence="6">
    <location>
        <begin position="978"/>
        <end position="1054"/>
    </location>
</feature>
<dbReference type="PANTHER" id="PTHR12345">
    <property type="entry name" value="SYNTENIN RELATED"/>
    <property type="match status" value="1"/>
</dbReference>
<dbReference type="CDD" id="cd01208">
    <property type="entry name" value="PTB_X11"/>
    <property type="match status" value="1"/>
</dbReference>
<feature type="compositionally biased region" description="Polar residues" evidence="4">
    <location>
        <begin position="189"/>
        <end position="198"/>
    </location>
</feature>
<dbReference type="EMBL" id="RHFK02000013">
    <property type="protein sequence ID" value="TWW66767.1"/>
    <property type="molecule type" value="Genomic_DNA"/>
</dbReference>
<accession>A0A5C6NM49</accession>
<dbReference type="PROSITE" id="PS50106">
    <property type="entry name" value="PDZ"/>
    <property type="match status" value="2"/>
</dbReference>
<dbReference type="FunFam" id="2.30.42.10:FF:000017">
    <property type="entry name" value="Amyloid beta A4 protein-binding family A member 1"/>
    <property type="match status" value="1"/>
</dbReference>
<evidence type="ECO:0000313" key="7">
    <source>
        <dbReference type="EMBL" id="TWW66767.1"/>
    </source>
</evidence>
<feature type="compositionally biased region" description="Basic and acidic residues" evidence="4">
    <location>
        <begin position="498"/>
        <end position="525"/>
    </location>
</feature>
<dbReference type="Gene3D" id="2.30.29.30">
    <property type="entry name" value="Pleckstrin-homology domain (PH domain)/Phosphotyrosine-binding domain (PTB)"/>
    <property type="match status" value="1"/>
</dbReference>
<dbReference type="GO" id="GO:0007268">
    <property type="term" value="P:chemical synaptic transmission"/>
    <property type="evidence" value="ECO:0007669"/>
    <property type="project" value="TreeGrafter"/>
</dbReference>
<dbReference type="SMART" id="SM00462">
    <property type="entry name" value="PTB"/>
    <property type="match status" value="1"/>
</dbReference>
<feature type="compositionally biased region" description="Polar residues" evidence="4">
    <location>
        <begin position="440"/>
        <end position="449"/>
    </location>
</feature>
<evidence type="ECO:0000259" key="5">
    <source>
        <dbReference type="PROSITE" id="PS01179"/>
    </source>
</evidence>
<dbReference type="Proteomes" id="UP000324091">
    <property type="component" value="Chromosome 20"/>
</dbReference>
<dbReference type="GO" id="GO:0043197">
    <property type="term" value="C:dendritic spine"/>
    <property type="evidence" value="ECO:0007669"/>
    <property type="project" value="TreeGrafter"/>
</dbReference>
<evidence type="ECO:0000256" key="3">
    <source>
        <dbReference type="ARBA" id="ARBA00022737"/>
    </source>
</evidence>
<dbReference type="FunFam" id="2.30.42.10:FF:000007">
    <property type="entry name" value="Amyloid beta A4 protein-binding family A member"/>
    <property type="match status" value="1"/>
</dbReference>
<keyword evidence="3" id="KW-0677">Repeat</keyword>
<feature type="compositionally biased region" description="Pro residues" evidence="4">
    <location>
        <begin position="297"/>
        <end position="311"/>
    </location>
</feature>
<name>A0A5C6NM49_9TELE</name>
<dbReference type="InterPro" id="IPR036034">
    <property type="entry name" value="PDZ_sf"/>
</dbReference>
<dbReference type="InterPro" id="IPR011993">
    <property type="entry name" value="PH-like_dom_sf"/>
</dbReference>
<dbReference type="CDD" id="cd06720">
    <property type="entry name" value="PDZ1_APBA1_3-like"/>
    <property type="match status" value="1"/>
</dbReference>
<feature type="region of interest" description="Disordered" evidence="4">
    <location>
        <begin position="569"/>
        <end position="593"/>
    </location>
</feature>
<feature type="compositionally biased region" description="Basic residues" evidence="4">
    <location>
        <begin position="42"/>
        <end position="58"/>
    </location>
</feature>
<feature type="region of interest" description="Disordered" evidence="4">
    <location>
        <begin position="720"/>
        <end position="740"/>
    </location>
</feature>
<dbReference type="SUPFAM" id="SSF50729">
    <property type="entry name" value="PH domain-like"/>
    <property type="match status" value="1"/>
</dbReference>
<dbReference type="InterPro" id="IPR051230">
    <property type="entry name" value="APP-Binding"/>
</dbReference>
<dbReference type="GO" id="GO:0001540">
    <property type="term" value="F:amyloid-beta binding"/>
    <property type="evidence" value="ECO:0007669"/>
    <property type="project" value="TreeGrafter"/>
</dbReference>
<evidence type="ECO:0000256" key="1">
    <source>
        <dbReference type="ARBA" id="ARBA00022448"/>
    </source>
</evidence>
<dbReference type="PANTHER" id="PTHR12345:SF14">
    <property type="entry name" value="AMYLOID-BETA A4 PRECURSOR PROTEIN-BINDING FAMILY A MEMBER 1"/>
    <property type="match status" value="1"/>
</dbReference>
<evidence type="ECO:0000256" key="4">
    <source>
        <dbReference type="SAM" id="MobiDB-lite"/>
    </source>
</evidence>
<feature type="compositionally biased region" description="Acidic residues" evidence="4">
    <location>
        <begin position="336"/>
        <end position="345"/>
    </location>
</feature>
<gene>
    <name evidence="7" type="ORF">D4764_20G0007990</name>
</gene>
<keyword evidence="1" id="KW-0813">Transport</keyword>
<protein>
    <submittedName>
        <fullName evidence="7">Amyloid-beta A4 protein-binding family A member 1</fullName>
    </submittedName>
</protein>
<dbReference type="AlphaFoldDB" id="A0A5C6NM49"/>
<feature type="region of interest" description="Disordered" evidence="4">
    <location>
        <begin position="1"/>
        <end position="244"/>
    </location>
</feature>
<dbReference type="PROSITE" id="PS01179">
    <property type="entry name" value="PID"/>
    <property type="match status" value="1"/>
</dbReference>
<keyword evidence="2" id="KW-0597">Phosphoprotein</keyword>
<proteinExistence type="predicted"/>
<dbReference type="Gene3D" id="2.30.42.10">
    <property type="match status" value="2"/>
</dbReference>
<dbReference type="GO" id="GO:0005886">
    <property type="term" value="C:plasma membrane"/>
    <property type="evidence" value="ECO:0007669"/>
    <property type="project" value="TreeGrafter"/>
</dbReference>
<feature type="compositionally biased region" description="Basic and acidic residues" evidence="4">
    <location>
        <begin position="1"/>
        <end position="10"/>
    </location>
</feature>
<dbReference type="CDD" id="cd22578">
    <property type="entry name" value="Mint1_CID"/>
    <property type="match status" value="1"/>
</dbReference>
<dbReference type="GO" id="GO:0005737">
    <property type="term" value="C:cytoplasm"/>
    <property type="evidence" value="ECO:0007669"/>
    <property type="project" value="TreeGrafter"/>
</dbReference>
<feature type="region of interest" description="Disordered" evidence="4">
    <location>
        <begin position="376"/>
        <end position="527"/>
    </location>
</feature>
<evidence type="ECO:0000256" key="2">
    <source>
        <dbReference type="ARBA" id="ARBA00022553"/>
    </source>
</evidence>
<dbReference type="Pfam" id="PF00595">
    <property type="entry name" value="PDZ"/>
    <property type="match status" value="2"/>
</dbReference>
<keyword evidence="8" id="KW-1185">Reference proteome</keyword>
<evidence type="ECO:0000259" key="6">
    <source>
        <dbReference type="PROSITE" id="PS50106"/>
    </source>
</evidence>
<feature type="compositionally biased region" description="Polar residues" evidence="4">
    <location>
        <begin position="346"/>
        <end position="359"/>
    </location>
</feature>
<dbReference type="InterPro" id="IPR001478">
    <property type="entry name" value="PDZ"/>
</dbReference>
<feature type="compositionally biased region" description="Polar residues" evidence="4">
    <location>
        <begin position="279"/>
        <end position="289"/>
    </location>
</feature>
<sequence>MNRNYQRDTSGEPNGTISGEPPARRSWRPCQMVNQDGEVNPHHHHHHHAHHHPPHHNHPPAGRGPARHHRRHFSSQGQAQSQAQSFGLVPVVAPSRPDFGSSRDTSAHRGQQPRPAVTRYRRHGDPNPRPKHHRRRQPVAETQASFVDEGPVDVQAQSQTTVDPVTEDRGLPHQTPVAVVTPTHLSADASKNNVQSPPETEENHQEIKKDYDQEKVEEKEEEKDEAEHCTDPCSPTRRSSCGKDDILADTDRADEHVEKAGEDVLNDIDADAHKCETTDLCSDTESAASLSMDGPLHSPPPLHSPTPPSSPDVPHFPKMDHFSEDTSLSTLPDIDPLPEDDEDYSESCSLSQLTSGSESYPKTYADFCLESYQKSHPEPVFETQSEPKAPSSFPEPLMTSYPDLHVEPQKQSVWRIAPNESQQTFSRNRLENVQKDPLSSPAQGCQSAGRQGRDQGPLPSPVDCSVGCRLHHYDGKSDSEGDSACSSPVTKGRRYAVKKVETWEQRPSEVEEQQDRAGEGPKDSGDAITIAIKDIRSAIEEVKIKAVRSPYTPDKPEEPIWVMRQEVSPTEDVQPLQTAASQTSPRSPSQSETAFRYVSDPAEDSRNIAITHVIIRSKETPSGHLSRTRTRSPVSTRNICTNSSLLCSRPRSSRLSRITYLCPNKKFVVHSVPGPCDPEDLVDGIIFAATYLGCTHLLSERTPTKSARMQQAQEAMSRVRVAQKQAKNRKKSPDGEAPSTAEVDLFMSMQRIKVLDADTQEALMDLPLRTISFIADIGNMVVLMARGKMVRSRSAQDSLENTAEQTNMSHDDRRLYRMICHVFESEDAQLIAQSIGQAFSVAYQEFLRANGIDPEDLSQREYSDLLNTQDMYNEDLIHFSKSENCKDVYIEKQKGEILGVVIVESGWGSILPTVIIASLMHAGPAEKSGRLNIGDQIMTVNGTSLVGLPLSTCQSIIKGLKSQSRIKMNIVRCPPVTMVLIRRPDLRYQLGFSVQNGIICSLMRGGIAERGGVRVGHRIIEINSQSVVATPHEKIVQILSNAMGEIHMKTMPAAMYRLLTAQEQPVYI</sequence>
<dbReference type="InterPro" id="IPR006020">
    <property type="entry name" value="PTB/PI_dom"/>
</dbReference>
<feature type="compositionally biased region" description="Polar residues" evidence="4">
    <location>
        <begin position="575"/>
        <end position="593"/>
    </location>
</feature>
<dbReference type="FunFam" id="2.30.29.30:FF:000044">
    <property type="entry name" value="amyloid beta A4 precursor protein-binding family A member 1"/>
    <property type="match status" value="1"/>
</dbReference>
<comment type="caution">
    <text evidence="7">The sequence shown here is derived from an EMBL/GenBank/DDBJ whole genome shotgun (WGS) entry which is preliminary data.</text>
</comment>
<feature type="compositionally biased region" description="Low complexity" evidence="4">
    <location>
        <begin position="74"/>
        <end position="87"/>
    </location>
</feature>
<feature type="domain" description="PID" evidence="5">
    <location>
        <begin position="683"/>
        <end position="874"/>
    </location>
</feature>
<dbReference type="Pfam" id="PF00640">
    <property type="entry name" value="PID"/>
    <property type="match status" value="1"/>
</dbReference>
<feature type="compositionally biased region" description="Basic and acidic residues" evidence="4">
    <location>
        <begin position="315"/>
        <end position="324"/>
    </location>
</feature>
<dbReference type="CDD" id="cd06793">
    <property type="entry name" value="PDZ2_APBA1_3-like"/>
    <property type="match status" value="1"/>
</dbReference>
<dbReference type="SUPFAM" id="SSF50156">
    <property type="entry name" value="PDZ domain-like"/>
    <property type="match status" value="2"/>
</dbReference>
<feature type="region of interest" description="Disordered" evidence="4">
    <location>
        <begin position="279"/>
        <end position="359"/>
    </location>
</feature>
<feature type="domain" description="PDZ" evidence="6">
    <location>
        <begin position="887"/>
        <end position="972"/>
    </location>
</feature>
<organism evidence="7 8">
    <name type="scientific">Takifugu flavidus</name>
    <name type="common">sansaifugu</name>
    <dbReference type="NCBI Taxonomy" id="433684"/>
    <lineage>
        <taxon>Eukaryota</taxon>
        <taxon>Metazoa</taxon>
        <taxon>Chordata</taxon>
        <taxon>Craniata</taxon>
        <taxon>Vertebrata</taxon>
        <taxon>Euteleostomi</taxon>
        <taxon>Actinopterygii</taxon>
        <taxon>Neopterygii</taxon>
        <taxon>Teleostei</taxon>
        <taxon>Neoteleostei</taxon>
        <taxon>Acanthomorphata</taxon>
        <taxon>Eupercaria</taxon>
        <taxon>Tetraodontiformes</taxon>
        <taxon>Tetradontoidea</taxon>
        <taxon>Tetraodontidae</taxon>
        <taxon>Takifugu</taxon>
    </lineage>
</organism>
<evidence type="ECO:0000313" key="8">
    <source>
        <dbReference type="Proteomes" id="UP000324091"/>
    </source>
</evidence>
<reference evidence="7 8" key="1">
    <citation type="submission" date="2019-04" db="EMBL/GenBank/DDBJ databases">
        <title>Chromosome genome assembly for Takifugu flavidus.</title>
        <authorList>
            <person name="Xiao S."/>
        </authorList>
    </citation>
    <scope>NUCLEOTIDE SEQUENCE [LARGE SCALE GENOMIC DNA]</scope>
    <source>
        <strain evidence="7">HTHZ2018</strain>
        <tissue evidence="7">Muscle</tissue>
    </source>
</reference>